<organism evidence="2 3">
    <name type="scientific">Aeoliella mucimassa</name>
    <dbReference type="NCBI Taxonomy" id="2527972"/>
    <lineage>
        <taxon>Bacteria</taxon>
        <taxon>Pseudomonadati</taxon>
        <taxon>Planctomycetota</taxon>
        <taxon>Planctomycetia</taxon>
        <taxon>Pirellulales</taxon>
        <taxon>Lacipirellulaceae</taxon>
        <taxon>Aeoliella</taxon>
    </lineage>
</organism>
<sequence>MLRTLTIIGCLLAVPVEAAEWKSADSKLSVEIPDESKFVIGEADPPIAAIWISNDETIKLSVVEVPMPPGVKLIQSSAEEGLAEEMGGEIIESSSRQLNGHDVYFMTCHGTIQDTELYFSQSIAAIEGKVYKLMAIGMGRDIRGDADVHRFFDSLQIHVAHRPSPARSRTAEREEEDDQTSVDNWSGKIGAISLLFLLGFGVSKLLSKSRR</sequence>
<keyword evidence="3" id="KW-1185">Reference proteome</keyword>
<evidence type="ECO:0000313" key="2">
    <source>
        <dbReference type="EMBL" id="QDU58605.1"/>
    </source>
</evidence>
<proteinExistence type="predicted"/>
<reference evidence="2 3" key="1">
    <citation type="submission" date="2019-02" db="EMBL/GenBank/DDBJ databases">
        <title>Deep-cultivation of Planctomycetes and their phenomic and genomic characterization uncovers novel biology.</title>
        <authorList>
            <person name="Wiegand S."/>
            <person name="Jogler M."/>
            <person name="Boedeker C."/>
            <person name="Pinto D."/>
            <person name="Vollmers J."/>
            <person name="Rivas-Marin E."/>
            <person name="Kohn T."/>
            <person name="Peeters S.H."/>
            <person name="Heuer A."/>
            <person name="Rast P."/>
            <person name="Oberbeckmann S."/>
            <person name="Bunk B."/>
            <person name="Jeske O."/>
            <person name="Meyerdierks A."/>
            <person name="Storesund J.E."/>
            <person name="Kallscheuer N."/>
            <person name="Luecker S."/>
            <person name="Lage O.M."/>
            <person name="Pohl T."/>
            <person name="Merkel B.J."/>
            <person name="Hornburger P."/>
            <person name="Mueller R.-W."/>
            <person name="Bruemmer F."/>
            <person name="Labrenz M."/>
            <person name="Spormann A.M."/>
            <person name="Op den Camp H."/>
            <person name="Overmann J."/>
            <person name="Amann R."/>
            <person name="Jetten M.S.M."/>
            <person name="Mascher T."/>
            <person name="Medema M.H."/>
            <person name="Devos D.P."/>
            <person name="Kaster A.-K."/>
            <person name="Ovreas L."/>
            <person name="Rohde M."/>
            <person name="Galperin M.Y."/>
            <person name="Jogler C."/>
        </authorList>
    </citation>
    <scope>NUCLEOTIDE SEQUENCE [LARGE SCALE GENOMIC DNA]</scope>
    <source>
        <strain evidence="2 3">Pan181</strain>
    </source>
</reference>
<dbReference type="RefSeq" id="WP_145250823.1">
    <property type="nucleotide sequence ID" value="NZ_CP036278.1"/>
</dbReference>
<protein>
    <submittedName>
        <fullName evidence="2">Uncharacterized protein</fullName>
    </submittedName>
</protein>
<accession>A0A518AV47</accession>
<dbReference type="Proteomes" id="UP000315750">
    <property type="component" value="Chromosome"/>
</dbReference>
<dbReference type="OrthoDB" id="9850967at2"/>
<evidence type="ECO:0000256" key="1">
    <source>
        <dbReference type="SAM" id="MobiDB-lite"/>
    </source>
</evidence>
<dbReference type="KEGG" id="amuc:Pan181_48440"/>
<evidence type="ECO:0000313" key="3">
    <source>
        <dbReference type="Proteomes" id="UP000315750"/>
    </source>
</evidence>
<name>A0A518AV47_9BACT</name>
<dbReference type="AlphaFoldDB" id="A0A518AV47"/>
<dbReference type="EMBL" id="CP036278">
    <property type="protein sequence ID" value="QDU58605.1"/>
    <property type="molecule type" value="Genomic_DNA"/>
</dbReference>
<gene>
    <name evidence="2" type="ORF">Pan181_48440</name>
</gene>
<feature type="region of interest" description="Disordered" evidence="1">
    <location>
        <begin position="163"/>
        <end position="182"/>
    </location>
</feature>